<protein>
    <submittedName>
        <fullName evidence="1">Uncharacterized protein</fullName>
    </submittedName>
</protein>
<reference evidence="1" key="1">
    <citation type="journal article" date="2010" name="Environ. Microbiol.">
        <title>Homologues of nitrite reductases in ammonia-oxidizing archaea: diversity and genomic context.</title>
        <authorList>
            <person name="Bartossek R."/>
            <person name="Nicol G.W."/>
            <person name="Lanzen A."/>
            <person name="Klenk H.P."/>
            <person name="Schleper C."/>
        </authorList>
    </citation>
    <scope>NUCLEOTIDE SEQUENCE</scope>
</reference>
<evidence type="ECO:0000313" key="1">
    <source>
        <dbReference type="EMBL" id="ACY24507.1"/>
    </source>
</evidence>
<gene>
    <name evidence="1" type="ORF">57a5orf14</name>
</gene>
<dbReference type="AlphaFoldDB" id="D4N721"/>
<accession>D4N721</accession>
<name>D4N721_9CREN</name>
<sequence>MLVKVDKILEGNKIRVIELDIDNYGSVVPLRELELKLPKDDSIMKALSSTEYAAIFTQADIDGVGETIILANSVSLDELNEEKKKAIDAMNKK</sequence>
<proteinExistence type="predicted"/>
<organism evidence="1">
    <name type="scientific">uncultured crenarchaeote 57a5</name>
    <dbReference type="NCBI Taxonomy" id="684058"/>
    <lineage>
        <taxon>Archaea</taxon>
        <taxon>Thermoproteota</taxon>
        <taxon>environmental samples</taxon>
    </lineage>
</organism>
<dbReference type="EMBL" id="GU059107">
    <property type="protein sequence ID" value="ACY24507.1"/>
    <property type="molecule type" value="Genomic_DNA"/>
</dbReference>